<dbReference type="GO" id="GO:0016020">
    <property type="term" value="C:membrane"/>
    <property type="evidence" value="ECO:0007669"/>
    <property type="project" value="UniProtKB-SubCell"/>
</dbReference>
<keyword evidence="4 8" id="KW-1133">Transmembrane helix</keyword>
<dbReference type="AlphaFoldDB" id="A0ABD3KWT4"/>
<evidence type="ECO:0000256" key="8">
    <source>
        <dbReference type="SAM" id="Phobius"/>
    </source>
</evidence>
<evidence type="ECO:0000256" key="6">
    <source>
        <dbReference type="ARBA" id="ARBA00023136"/>
    </source>
</evidence>
<feature type="transmembrane region" description="Helical" evidence="8">
    <location>
        <begin position="591"/>
        <end position="611"/>
    </location>
</feature>
<dbReference type="InterPro" id="IPR036770">
    <property type="entry name" value="Ankyrin_rpt-contain_sf"/>
</dbReference>
<feature type="transmembrane region" description="Helical" evidence="8">
    <location>
        <begin position="483"/>
        <end position="503"/>
    </location>
</feature>
<dbReference type="PROSITE" id="PS50297">
    <property type="entry name" value="ANK_REP_REGION"/>
    <property type="match status" value="1"/>
</dbReference>
<keyword evidence="11" id="KW-1185">Reference proteome</keyword>
<evidence type="ECO:0000256" key="7">
    <source>
        <dbReference type="PROSITE-ProRule" id="PRU00023"/>
    </source>
</evidence>
<dbReference type="EMBL" id="JBJKBG010000004">
    <property type="protein sequence ID" value="KAL3742754.1"/>
    <property type="molecule type" value="Genomic_DNA"/>
</dbReference>
<dbReference type="Gene3D" id="1.25.40.20">
    <property type="entry name" value="Ankyrin repeat-containing domain"/>
    <property type="match status" value="3"/>
</dbReference>
<dbReference type="InterPro" id="IPR026961">
    <property type="entry name" value="PGG_dom"/>
</dbReference>
<dbReference type="Proteomes" id="UP001634007">
    <property type="component" value="Unassembled WGS sequence"/>
</dbReference>
<dbReference type="InterPro" id="IPR002110">
    <property type="entry name" value="Ankyrin_rpt"/>
</dbReference>
<keyword evidence="5 7" id="KW-0040">ANK repeat</keyword>
<sequence>MHPKVYEAAKSGDFDSLITIISGNGEDHFHQTTPKQNNILHLAAQYKQVNFIKHLLQCPSGPSLLWQGNYKGDTPFHIAAKVGSCGAVRMFTDLSKSLHWVVENRQGDACKELFRKQNLQKDTALHYAIRGGHDLMVELLIGEDPQLCDITNAVDESPLYLAVDRGLSRTIELILGTLSLSSSHKGPKGLTALHAGISLSLTSWEKIMEKRPEAIKEKDDLGWTPLHYVAYLGKVEAVRLLLQHDTSVAYELDKAGESALHLAAFHGCINVIDELVRSCPDACDIINTKGQSALHAAIIGGQNKVVEYILGMPNLENLINEQDNDGNTALHLAALHKEYGIISILAEDKRVDRLTKNKDHFTALDICSAHQEASISAKMARQMLKGSYGIPSFQVWFTEHGKKRLDEQFVQGQPSVSINTGSNIANRDNFGLSKRGIMDMQLLVAGLIATVTFTAAFTVPGGYNNDGPDRGMAILGERASFKAFVFCNTWAFFFSIMAIFLHCEGTMFRQRQEPIQTVGCFIQVATIGMMLSYVFGIYSVLHRPTGSTRETSVFSLARKLLFTLLLVYDYPDHGAHSSVLRRSPRRYIQRLMVGLPMQVAFFITGTIHWSLRKLKIWARSTFPYLGHRKFSFLLS</sequence>
<dbReference type="SMART" id="SM00248">
    <property type="entry name" value="ANK"/>
    <property type="match status" value="9"/>
</dbReference>
<keyword evidence="2 8" id="KW-0812">Transmembrane</keyword>
<evidence type="ECO:0000313" key="11">
    <source>
        <dbReference type="Proteomes" id="UP001634007"/>
    </source>
</evidence>
<evidence type="ECO:0000256" key="3">
    <source>
        <dbReference type="ARBA" id="ARBA00022737"/>
    </source>
</evidence>
<evidence type="ECO:0000256" key="1">
    <source>
        <dbReference type="ARBA" id="ARBA00004141"/>
    </source>
</evidence>
<proteinExistence type="predicted"/>
<gene>
    <name evidence="10" type="ORF">ACJRO7_018122</name>
</gene>
<evidence type="ECO:0000256" key="5">
    <source>
        <dbReference type="ARBA" id="ARBA00023043"/>
    </source>
</evidence>
<protein>
    <recommendedName>
        <fullName evidence="9">PGG domain-containing protein</fullName>
    </recommendedName>
</protein>
<dbReference type="PANTHER" id="PTHR24186">
    <property type="entry name" value="PROTEIN PHOSPHATASE 1 REGULATORY SUBUNIT"/>
    <property type="match status" value="1"/>
</dbReference>
<keyword evidence="3" id="KW-0677">Repeat</keyword>
<organism evidence="10 11">
    <name type="scientific">Eucalyptus globulus</name>
    <name type="common">Tasmanian blue gum</name>
    <dbReference type="NCBI Taxonomy" id="34317"/>
    <lineage>
        <taxon>Eukaryota</taxon>
        <taxon>Viridiplantae</taxon>
        <taxon>Streptophyta</taxon>
        <taxon>Embryophyta</taxon>
        <taxon>Tracheophyta</taxon>
        <taxon>Spermatophyta</taxon>
        <taxon>Magnoliopsida</taxon>
        <taxon>eudicotyledons</taxon>
        <taxon>Gunneridae</taxon>
        <taxon>Pentapetalae</taxon>
        <taxon>rosids</taxon>
        <taxon>malvids</taxon>
        <taxon>Myrtales</taxon>
        <taxon>Myrtaceae</taxon>
        <taxon>Myrtoideae</taxon>
        <taxon>Eucalypteae</taxon>
        <taxon>Eucalyptus</taxon>
    </lineage>
</organism>
<evidence type="ECO:0000256" key="4">
    <source>
        <dbReference type="ARBA" id="ARBA00022989"/>
    </source>
</evidence>
<accession>A0ABD3KWT4</accession>
<comment type="caution">
    <text evidence="10">The sequence shown here is derived from an EMBL/GenBank/DDBJ whole genome shotgun (WGS) entry which is preliminary data.</text>
</comment>
<feature type="transmembrane region" description="Helical" evidence="8">
    <location>
        <begin position="515"/>
        <end position="541"/>
    </location>
</feature>
<feature type="repeat" description="ANK" evidence="7">
    <location>
        <begin position="221"/>
        <end position="253"/>
    </location>
</feature>
<dbReference type="Pfam" id="PF12796">
    <property type="entry name" value="Ank_2"/>
    <property type="match status" value="4"/>
</dbReference>
<comment type="subcellular location">
    <subcellularLocation>
        <location evidence="1">Membrane</location>
        <topology evidence="1">Multi-pass membrane protein</topology>
    </subcellularLocation>
</comment>
<dbReference type="PROSITE" id="PS50088">
    <property type="entry name" value="ANK_REPEAT"/>
    <property type="match status" value="1"/>
</dbReference>
<dbReference type="PANTHER" id="PTHR24186:SF50">
    <property type="entry name" value="ANKYRIN REPEAT-CONTAINING PROTEIN ITN1-LIKE ISOFORM X1"/>
    <property type="match status" value="1"/>
</dbReference>
<reference evidence="10 11" key="1">
    <citation type="submission" date="2024-11" db="EMBL/GenBank/DDBJ databases">
        <title>Chromosome-level genome assembly of Eucalyptus globulus Labill. provides insights into its genome evolution.</title>
        <authorList>
            <person name="Li X."/>
        </authorList>
    </citation>
    <scope>NUCLEOTIDE SEQUENCE [LARGE SCALE GENOMIC DNA]</scope>
    <source>
        <strain evidence="10">CL2024</strain>
        <tissue evidence="10">Fresh tender leaves</tissue>
    </source>
</reference>
<evidence type="ECO:0000313" key="10">
    <source>
        <dbReference type="EMBL" id="KAL3742754.1"/>
    </source>
</evidence>
<name>A0ABD3KWT4_EUCGL</name>
<evidence type="ECO:0000256" key="2">
    <source>
        <dbReference type="ARBA" id="ARBA00022692"/>
    </source>
</evidence>
<feature type="transmembrane region" description="Helical" evidence="8">
    <location>
        <begin position="442"/>
        <end position="463"/>
    </location>
</feature>
<dbReference type="Pfam" id="PF13962">
    <property type="entry name" value="PGG"/>
    <property type="match status" value="1"/>
</dbReference>
<evidence type="ECO:0000259" key="9">
    <source>
        <dbReference type="Pfam" id="PF13962"/>
    </source>
</evidence>
<dbReference type="SUPFAM" id="SSF48403">
    <property type="entry name" value="Ankyrin repeat"/>
    <property type="match status" value="1"/>
</dbReference>
<feature type="domain" description="PGG" evidence="9">
    <location>
        <begin position="440"/>
        <end position="539"/>
    </location>
</feature>
<keyword evidence="6 8" id="KW-0472">Membrane</keyword>